<evidence type="ECO:0000313" key="2">
    <source>
        <dbReference type="EMBL" id="PNV76271.1"/>
    </source>
</evidence>
<keyword evidence="3" id="KW-1185">Reference proteome</keyword>
<evidence type="ECO:0008006" key="4">
    <source>
        <dbReference type="Google" id="ProtNLM"/>
    </source>
</evidence>
<dbReference type="RefSeq" id="WP_010419447.1">
    <property type="nucleotide sequence ID" value="NZ_MCRM02000003.1"/>
</dbReference>
<evidence type="ECO:0000256" key="1">
    <source>
        <dbReference type="SAM" id="MobiDB-lite"/>
    </source>
</evidence>
<reference evidence="2" key="1">
    <citation type="submission" date="2018-01" db="EMBL/GenBank/DDBJ databases">
        <title>Genomic characterization of Leptospira inadai serogroup Lyme isolated from captured rat in Brazil and comparative analysis with human reference strain.</title>
        <authorList>
            <person name="Moreno L.Z."/>
            <person name="Loureiro A.P."/>
            <person name="Miraglia F."/>
            <person name="Kremer F.S."/>
            <person name="Eslabao M.R."/>
            <person name="Dellagostin O.A."/>
            <person name="Lilenbaum W."/>
            <person name="Moreno A.M."/>
        </authorList>
    </citation>
    <scope>NUCLEOTIDE SEQUENCE [LARGE SCALE GENOMIC DNA]</scope>
    <source>
        <strain evidence="2">M34/99</strain>
    </source>
</reference>
<proteinExistence type="predicted"/>
<protein>
    <recommendedName>
        <fullName evidence="4">Lipoprotein</fullName>
    </recommendedName>
</protein>
<sequence length="143" mass="15427">MGFSPRKTIGFVLAIGFALQVTCASLASLLGVCPVGTVPTGIASSSLEDELPPCHKSSQTEDESSSSDTSGSDCCQKELTVSFETPTHRISSEKIKFQFVHLFSVFPIRFAFQSVSNQRQIHADGIPFFSAIHSPSVLQVFLI</sequence>
<gene>
    <name evidence="2" type="ORF">BES34_004530</name>
</gene>
<feature type="region of interest" description="Disordered" evidence="1">
    <location>
        <begin position="44"/>
        <end position="74"/>
    </location>
</feature>
<evidence type="ECO:0000313" key="3">
    <source>
        <dbReference type="Proteomes" id="UP000094669"/>
    </source>
</evidence>
<name>A0ABX4YLX5_9LEPT</name>
<comment type="caution">
    <text evidence="2">The sequence shown here is derived from an EMBL/GenBank/DDBJ whole genome shotgun (WGS) entry which is preliminary data.</text>
</comment>
<dbReference type="EMBL" id="MCRM02000003">
    <property type="protein sequence ID" value="PNV76271.1"/>
    <property type="molecule type" value="Genomic_DNA"/>
</dbReference>
<accession>A0ABX4YLX5</accession>
<organism evidence="2 3">
    <name type="scientific">Leptospira inadai serovar Lyme</name>
    <dbReference type="NCBI Taxonomy" id="293084"/>
    <lineage>
        <taxon>Bacteria</taxon>
        <taxon>Pseudomonadati</taxon>
        <taxon>Spirochaetota</taxon>
        <taxon>Spirochaetia</taxon>
        <taxon>Leptospirales</taxon>
        <taxon>Leptospiraceae</taxon>
        <taxon>Leptospira</taxon>
    </lineage>
</organism>
<dbReference type="Proteomes" id="UP000094669">
    <property type="component" value="Unassembled WGS sequence"/>
</dbReference>